<feature type="region of interest" description="Disordered" evidence="1">
    <location>
        <begin position="1"/>
        <end position="25"/>
    </location>
</feature>
<feature type="compositionally biased region" description="Low complexity" evidence="1">
    <location>
        <begin position="86"/>
        <end position="103"/>
    </location>
</feature>
<reference evidence="2 3" key="1">
    <citation type="journal article" date="2018" name="G3 (Bethesda)">
        <title>Phylogenetic and Phylogenomic Definition of Rhizopus Species.</title>
        <authorList>
            <person name="Gryganskyi A.P."/>
            <person name="Golan J."/>
            <person name="Dolatabadi S."/>
            <person name="Mondo S."/>
            <person name="Robb S."/>
            <person name="Idnurm A."/>
            <person name="Muszewska A."/>
            <person name="Steczkiewicz K."/>
            <person name="Masonjones S."/>
            <person name="Liao H.L."/>
            <person name="Gajdeczka M.T."/>
            <person name="Anike F."/>
            <person name="Vuek A."/>
            <person name="Anishchenko I.M."/>
            <person name="Voigt K."/>
            <person name="de Hoog G.S."/>
            <person name="Smith M.E."/>
            <person name="Heitman J."/>
            <person name="Vilgalys R."/>
            <person name="Stajich J.E."/>
        </authorList>
    </citation>
    <scope>NUCLEOTIDE SEQUENCE [LARGE SCALE GENOMIC DNA]</scope>
    <source>
        <strain evidence="2 3">CBS 357.93</strain>
    </source>
</reference>
<dbReference type="Proteomes" id="UP000252139">
    <property type="component" value="Unassembled WGS sequence"/>
</dbReference>
<comment type="caution">
    <text evidence="2">The sequence shown here is derived from an EMBL/GenBank/DDBJ whole genome shotgun (WGS) entry which is preliminary data.</text>
</comment>
<feature type="compositionally biased region" description="Low complexity" evidence="1">
    <location>
        <begin position="131"/>
        <end position="148"/>
    </location>
</feature>
<evidence type="ECO:0000313" key="3">
    <source>
        <dbReference type="Proteomes" id="UP000252139"/>
    </source>
</evidence>
<evidence type="ECO:0000256" key="1">
    <source>
        <dbReference type="SAM" id="MobiDB-lite"/>
    </source>
</evidence>
<feature type="compositionally biased region" description="Polar residues" evidence="1">
    <location>
        <begin position="14"/>
        <end position="23"/>
    </location>
</feature>
<feature type="region of interest" description="Disordered" evidence="1">
    <location>
        <begin position="84"/>
        <end position="148"/>
    </location>
</feature>
<organism evidence="2 3">
    <name type="scientific">Rhizopus azygosporus</name>
    <name type="common">Rhizopus microsporus var. azygosporus</name>
    <dbReference type="NCBI Taxonomy" id="86630"/>
    <lineage>
        <taxon>Eukaryota</taxon>
        <taxon>Fungi</taxon>
        <taxon>Fungi incertae sedis</taxon>
        <taxon>Mucoromycota</taxon>
        <taxon>Mucoromycotina</taxon>
        <taxon>Mucoromycetes</taxon>
        <taxon>Mucorales</taxon>
        <taxon>Mucorineae</taxon>
        <taxon>Rhizopodaceae</taxon>
        <taxon>Rhizopus</taxon>
    </lineage>
</organism>
<accession>A0A367K776</accession>
<dbReference type="STRING" id="86630.A0A367K776"/>
<gene>
    <name evidence="2" type="ORF">CU097_013810</name>
</gene>
<dbReference type="EMBL" id="PJQL01000225">
    <property type="protein sequence ID" value="RCH98083.1"/>
    <property type="molecule type" value="Genomic_DNA"/>
</dbReference>
<dbReference type="OrthoDB" id="2290998at2759"/>
<dbReference type="AlphaFoldDB" id="A0A367K776"/>
<protein>
    <submittedName>
        <fullName evidence="2">Uncharacterized protein</fullName>
    </submittedName>
</protein>
<keyword evidence="3" id="KW-1185">Reference proteome</keyword>
<name>A0A367K776_RHIAZ</name>
<sequence length="415" mass="46308">MSLGPHRTPYGFSAMSSTPNSLPRQHVMNAPTFQQERYEQYEEQQKNLKHNRYSIQQHQQRQQQAYNVQTATSVYAQQAQVPPHYANSNNTAANPTPTPSASSQIPMQLPQMPIGLGGGNASANLPPPPNLATSTNSNNASPQISTPSSSSMMLGINMKGNNSSNKQHTFQTQQLHMHQVIQPSLPLPNPSIAAQRNRASNRAVSNASIATNVNLISLDEFVEELKRHIDFDRKLYHIDIQSLIESMGPSAGFTQLGRKICEKVLEGTKFNFSLKDRRRSTKSPDTLSTLRYYCSQRIDTAKPRKAEHPKAQLKYDCAGALTIIIDLLKKSAHVTHQISKQFEQLKQTVNEIGLLLDSQTPYANEDFLKVASEALSEASEMVRACKAAEENSDVIYPPNKYTLHYKKRGDYGNLF</sequence>
<evidence type="ECO:0000313" key="2">
    <source>
        <dbReference type="EMBL" id="RCH98083.1"/>
    </source>
</evidence>
<proteinExistence type="predicted"/>